<reference evidence="3 4" key="1">
    <citation type="submission" date="2018-10" db="EMBL/GenBank/DDBJ databases">
        <title>A high-quality apple genome assembly.</title>
        <authorList>
            <person name="Hu J."/>
        </authorList>
    </citation>
    <scope>NUCLEOTIDE SEQUENCE [LARGE SCALE GENOMIC DNA]</scope>
    <source>
        <strain evidence="4">cv. HFTH1</strain>
        <tissue evidence="3">Young leaf</tissue>
    </source>
</reference>
<dbReference type="SUPFAM" id="SSF49723">
    <property type="entry name" value="Lipase/lipooxygenase domain (PLAT/LH2 domain)"/>
    <property type="match status" value="1"/>
</dbReference>
<dbReference type="STRING" id="3750.A0A498JWE1"/>
<dbReference type="PANTHER" id="PTHR31718">
    <property type="entry name" value="PLAT DOMAIN-CONTAINING PROTEIN"/>
    <property type="match status" value="1"/>
</dbReference>
<gene>
    <name evidence="3" type="ORF">DVH24_037767</name>
</gene>
<evidence type="ECO:0000256" key="1">
    <source>
        <dbReference type="PROSITE-ProRule" id="PRU00152"/>
    </source>
</evidence>
<dbReference type="InterPro" id="IPR001024">
    <property type="entry name" value="PLAT/LH2_dom"/>
</dbReference>
<organism evidence="3 4">
    <name type="scientific">Malus domestica</name>
    <name type="common">Apple</name>
    <name type="synonym">Pyrus malus</name>
    <dbReference type="NCBI Taxonomy" id="3750"/>
    <lineage>
        <taxon>Eukaryota</taxon>
        <taxon>Viridiplantae</taxon>
        <taxon>Streptophyta</taxon>
        <taxon>Embryophyta</taxon>
        <taxon>Tracheophyta</taxon>
        <taxon>Spermatophyta</taxon>
        <taxon>Magnoliopsida</taxon>
        <taxon>eudicotyledons</taxon>
        <taxon>Gunneridae</taxon>
        <taxon>Pentapetalae</taxon>
        <taxon>rosids</taxon>
        <taxon>fabids</taxon>
        <taxon>Rosales</taxon>
        <taxon>Rosaceae</taxon>
        <taxon>Amygdaloideae</taxon>
        <taxon>Maleae</taxon>
        <taxon>Malus</taxon>
    </lineage>
</organism>
<evidence type="ECO:0000313" key="3">
    <source>
        <dbReference type="EMBL" id="RXI00219.1"/>
    </source>
</evidence>
<sequence length="116" mass="12869">MDVKTGSIIKAGTDSKISITLGDFSSRSVWVPDLRLWGLMGPHYDYFERGNVDVFSVCGPCMDAPVCWLTFTSNGFGVHAGWYCDHVEVTATEPNTASSKSMFYVQQWLSNDVAPY</sequence>
<protein>
    <recommendedName>
        <fullName evidence="2">PLAT domain-containing protein</fullName>
    </recommendedName>
</protein>
<dbReference type="PROSITE" id="PS50095">
    <property type="entry name" value="PLAT"/>
    <property type="match status" value="1"/>
</dbReference>
<keyword evidence="4" id="KW-1185">Reference proteome</keyword>
<accession>A0A498JWE1</accession>
<dbReference type="Proteomes" id="UP000290289">
    <property type="component" value="Chromosome 5"/>
</dbReference>
<dbReference type="Gene3D" id="2.60.60.20">
    <property type="entry name" value="PLAT/LH2 domain"/>
    <property type="match status" value="1"/>
</dbReference>
<dbReference type="PANTHER" id="PTHR31718:SF47">
    <property type="entry name" value="OS06G0206401 PROTEIN"/>
    <property type="match status" value="1"/>
</dbReference>
<evidence type="ECO:0000259" key="2">
    <source>
        <dbReference type="PROSITE" id="PS50095"/>
    </source>
</evidence>
<dbReference type="Pfam" id="PF06232">
    <property type="entry name" value="ATS3"/>
    <property type="match status" value="1"/>
</dbReference>
<dbReference type="EMBL" id="RDQH01000331">
    <property type="protein sequence ID" value="RXI00219.1"/>
    <property type="molecule type" value="Genomic_DNA"/>
</dbReference>
<dbReference type="InterPro" id="IPR010417">
    <property type="entry name" value="Embryo-specific_ATS3"/>
</dbReference>
<comment type="caution">
    <text evidence="3">The sequence shown here is derived from an EMBL/GenBank/DDBJ whole genome shotgun (WGS) entry which is preliminary data.</text>
</comment>
<dbReference type="AlphaFoldDB" id="A0A498JWE1"/>
<evidence type="ECO:0000313" key="4">
    <source>
        <dbReference type="Proteomes" id="UP000290289"/>
    </source>
</evidence>
<dbReference type="InterPro" id="IPR036392">
    <property type="entry name" value="PLAT/LH2_dom_sf"/>
</dbReference>
<proteinExistence type="predicted"/>
<feature type="domain" description="PLAT" evidence="2">
    <location>
        <begin position="1"/>
        <end position="116"/>
    </location>
</feature>
<comment type="caution">
    <text evidence="1">Lacks conserved residue(s) required for the propagation of feature annotation.</text>
</comment>
<name>A0A498JWE1_MALDO</name>